<dbReference type="GO" id="GO:0005524">
    <property type="term" value="F:ATP binding"/>
    <property type="evidence" value="ECO:0007669"/>
    <property type="project" value="UniProtKB-UniRule"/>
</dbReference>
<dbReference type="InterPro" id="IPR005480">
    <property type="entry name" value="CPSase_lsu_oligo"/>
</dbReference>
<evidence type="ECO:0000256" key="7">
    <source>
        <dbReference type="ARBA" id="ARBA00022605"/>
    </source>
</evidence>
<evidence type="ECO:0000313" key="26">
    <source>
        <dbReference type="Proteomes" id="UP000737018"/>
    </source>
</evidence>
<evidence type="ECO:0000256" key="22">
    <source>
        <dbReference type="PROSITE-ProRule" id="PRU00409"/>
    </source>
</evidence>
<dbReference type="SMART" id="SM01096">
    <property type="entry name" value="CPSase_L_D3"/>
    <property type="match status" value="1"/>
</dbReference>
<evidence type="ECO:0000313" key="25">
    <source>
        <dbReference type="EMBL" id="KAF3955368.1"/>
    </source>
</evidence>
<evidence type="ECO:0000256" key="13">
    <source>
        <dbReference type="ARBA" id="ARBA00022975"/>
    </source>
</evidence>
<comment type="subunit">
    <text evidence="15">Heterodimer composed of 2 chains; the small (or glutamine) chain promotes the hydrolysis of glutamine to ammonia, which is used by the large (or ammonia) chain to synthesize carbamoyl phosphate.</text>
</comment>
<dbReference type="InterPro" id="IPR036897">
    <property type="entry name" value="CarbamoylP_synth_lsu_oligo_sf"/>
</dbReference>
<evidence type="ECO:0000256" key="8">
    <source>
        <dbReference type="ARBA" id="ARBA00022723"/>
    </source>
</evidence>
<evidence type="ECO:0000256" key="12">
    <source>
        <dbReference type="ARBA" id="ARBA00022842"/>
    </source>
</evidence>
<proteinExistence type="inferred from homology"/>
<sequence>MAYCVDCQSLSSNSLLSQSASFFSLSKPHLSKPNNSRLFFRFNKLCGARGSASLSLWHRNYSLRSIGLNSVRNQHAVSEKGAPKLGKRTDLKKILIIGAGPIVIGQACEFDYSGTQACKALKEEGYEVILINSNPATIMTDPDMADRTYIAPMTPEFVEQVIEKERPDALLPTMGGQTALNLAVALAESGALDKYGVELIGAKLEAIKKAEDRDLFKQAMKNIGIKTPPSGIGTTLEECIEIAGEIGEFPLIIRPAFTLGGTGGGIAYNKEEFESICKAGLAASVTTQVLVEKSLLGWKEYELEVMRDLADNVVIICSIENIDPMGVHTGDSITVAPAQTLTDKEYQRLRDYSIAIIREIGVETGGSNVQFAVNPEDGEVMVIEMNPRVSRSSALASKATGFPIAKMAAKLSVGYSLDQIPNDITKKTPASFEPSIDYVVTKIPRFAFEKFPGSEPILTTQMKSVGESMAVGRTFQESFQKAVRSLECGYSGWGCAKVKELDWDWDQLKYSLRVPNPERIHAIYAAMKKGMKVDDIHELSFIDKWFLTQLKELVDVEQFLLAHSLSNLTKNDLYEVKKRGFSDKQIAFATKSTEKDVRLRRLSLGVIPAYKRVDTCAAEFEANTPYMYSSYDFECESAPTQRKKVLILGGGPNRIGQGIEFDYCCCHTSFALQKAGYETIMMNSNPETVSTDYDTSDRLYFEPLTIEDVTNIIDLERPVGIIVQFGGQTPLKLALPIQQYLDEHKPVCATGIGHVCIWGTSPDSIDAAEDRERFNVILKELNIEQPKGGIAKSESDALAIAKEVGYPVVVRPSYVLGGRAMEIVYSDDRLATYLENAVEVDPERPVLVDKYLSDAIEIDVDALADLHGNVVIGGIMEHIEQAGVHSGDSACMIPTQTIPSSCLDTIRSWTIKLAKRLKVCGLMNCQYAITMSREVFLLEANPRASRTVPFVSKAIGHPLAKYASLIMSGKSLQELGFTEEVIPKYVSVKEAVLPFEKFPGCDVLLGPEMRSTGEVMGIDPVFAVAFAKAQIAAGQKLPLSGAVFLSLNDLTKPHLEKIARAFLALDFSIVSTSGTAHVLELAKIPVERVLKLHEGRPHAGDMVANGQIQLMVITSSGDALDQIDGMKLRRMGLSYKVPVITTVPGALATAAAIRSLKFSTCKMIALQDLSDVEVKTGGIKDLQSAYGSYVQGPVAWTTPPRDCYKVNVDGAVFIDLGHYGIAVVIRNDKGQLMGAMSKRFPFPLGALEIEAKAAECGVIFASEGDSKVVMHSVADSHPAPLSIREKNNLLRLTIMA</sequence>
<keyword evidence="6" id="KW-0436">Ligase</keyword>
<dbReference type="PROSITE" id="PS50975">
    <property type="entry name" value="ATP_GRASP"/>
    <property type="match status" value="2"/>
</dbReference>
<dbReference type="Pfam" id="PF02142">
    <property type="entry name" value="MGS"/>
    <property type="match status" value="1"/>
</dbReference>
<keyword evidence="13" id="KW-0665">Pyrimidine biosynthesis</keyword>
<dbReference type="Gene3D" id="3.30.1490.20">
    <property type="entry name" value="ATP-grasp fold, A domain"/>
    <property type="match status" value="1"/>
</dbReference>
<dbReference type="SUPFAM" id="SSF56059">
    <property type="entry name" value="Glutathione synthetase ATP-binding domain-like"/>
    <property type="match status" value="2"/>
</dbReference>
<gene>
    <name evidence="25" type="ORF">CMV_019405</name>
</gene>
<keyword evidence="7" id="KW-0028">Amino-acid biosynthesis</keyword>
<dbReference type="FunFam" id="3.30.470.20:FF:000013">
    <property type="entry name" value="Carbamoyl-phosphate synthase large chain"/>
    <property type="match status" value="1"/>
</dbReference>
<dbReference type="GO" id="GO:0004088">
    <property type="term" value="F:carbamoyl-phosphate synthase (glutamine-hydrolyzing) activity"/>
    <property type="evidence" value="ECO:0007669"/>
    <property type="project" value="UniProtKB-EC"/>
</dbReference>
<keyword evidence="5" id="KW-0055">Arginine biosynthesis</keyword>
<dbReference type="FunFam" id="3.40.50.1380:FF:000013">
    <property type="entry name" value="Carbamoyl-phosphate synthase large chain"/>
    <property type="match status" value="1"/>
</dbReference>
<dbReference type="GO" id="GO:0006526">
    <property type="term" value="P:L-arginine biosynthetic process"/>
    <property type="evidence" value="ECO:0007669"/>
    <property type="project" value="UniProtKB-KW"/>
</dbReference>
<keyword evidence="11 22" id="KW-0067">ATP-binding</keyword>
<dbReference type="NCBIfam" id="TIGR01369">
    <property type="entry name" value="CPSaseII_lrg"/>
    <property type="match status" value="1"/>
</dbReference>
<evidence type="ECO:0000256" key="6">
    <source>
        <dbReference type="ARBA" id="ARBA00022598"/>
    </source>
</evidence>
<dbReference type="Gene3D" id="1.10.1030.10">
    <property type="entry name" value="Carbamoyl-phosphate synthetase, large subunit oligomerisation domain"/>
    <property type="match status" value="1"/>
</dbReference>
<dbReference type="InterPro" id="IPR006275">
    <property type="entry name" value="CPSase_lsu"/>
</dbReference>
<dbReference type="FunFam" id="1.10.1030.10:FF:000002">
    <property type="entry name" value="Carbamoyl-phosphate synthase large chain"/>
    <property type="match status" value="1"/>
</dbReference>
<keyword evidence="14" id="KW-0464">Manganese</keyword>
<keyword evidence="26" id="KW-1185">Reference proteome</keyword>
<evidence type="ECO:0000256" key="9">
    <source>
        <dbReference type="ARBA" id="ARBA00022737"/>
    </source>
</evidence>
<dbReference type="InterPro" id="IPR011607">
    <property type="entry name" value="MGS-like_dom"/>
</dbReference>
<dbReference type="EC" id="6.3.4.16" evidence="16"/>
<dbReference type="PRINTS" id="PR00098">
    <property type="entry name" value="CPSASE"/>
</dbReference>
<keyword evidence="12" id="KW-0460">Magnesium</keyword>
<dbReference type="Gene3D" id="3.30.470.20">
    <property type="entry name" value="ATP-grasp fold, B domain"/>
    <property type="match status" value="2"/>
</dbReference>
<dbReference type="FunFam" id="3.40.50.20:FF:000001">
    <property type="entry name" value="Carbamoyl-phosphate synthase large chain"/>
    <property type="match status" value="1"/>
</dbReference>
<dbReference type="PANTHER" id="PTHR11405:SF53">
    <property type="entry name" value="CARBAMOYL-PHOSPHATE SYNTHASE [AMMONIA], MITOCHONDRIAL"/>
    <property type="match status" value="1"/>
</dbReference>
<dbReference type="GO" id="GO:0044205">
    <property type="term" value="P:'de novo' UMP biosynthetic process"/>
    <property type="evidence" value="ECO:0007669"/>
    <property type="project" value="UniProtKB-UniPathway"/>
</dbReference>
<evidence type="ECO:0000256" key="20">
    <source>
        <dbReference type="ARBA" id="ARBA00047359"/>
    </source>
</evidence>
<dbReference type="InterPro" id="IPR016185">
    <property type="entry name" value="PreATP-grasp_dom_sf"/>
</dbReference>
<dbReference type="InterPro" id="IPR005483">
    <property type="entry name" value="CPSase_dom"/>
</dbReference>
<evidence type="ECO:0000256" key="5">
    <source>
        <dbReference type="ARBA" id="ARBA00022571"/>
    </source>
</evidence>
<dbReference type="Pfam" id="PF25596">
    <property type="entry name" value="CPSase_L_D1"/>
    <property type="match status" value="2"/>
</dbReference>
<dbReference type="PROSITE" id="PS00866">
    <property type="entry name" value="CPSASE_1"/>
    <property type="match status" value="2"/>
</dbReference>
<comment type="similarity">
    <text evidence="3">Belongs to the CarB family.</text>
</comment>
<name>A0A8J4QPW3_9ROSI</name>
<accession>A0A8J4QPW3</accession>
<dbReference type="GO" id="GO:0005737">
    <property type="term" value="C:cytoplasm"/>
    <property type="evidence" value="ECO:0007669"/>
    <property type="project" value="TreeGrafter"/>
</dbReference>
<keyword evidence="10 22" id="KW-0547">Nucleotide-binding</keyword>
<comment type="catalytic activity">
    <reaction evidence="20">
        <text>hydrogencarbonate + NH4(+) + 2 ATP = carbamoyl phosphate + 2 ADP + phosphate + 2 H(+)</text>
        <dbReference type="Rhea" id="RHEA:18029"/>
        <dbReference type="ChEBI" id="CHEBI:15378"/>
        <dbReference type="ChEBI" id="CHEBI:17544"/>
        <dbReference type="ChEBI" id="CHEBI:28938"/>
        <dbReference type="ChEBI" id="CHEBI:30616"/>
        <dbReference type="ChEBI" id="CHEBI:43474"/>
        <dbReference type="ChEBI" id="CHEBI:58228"/>
        <dbReference type="ChEBI" id="CHEBI:456216"/>
        <dbReference type="EC" id="6.3.4.16"/>
    </reaction>
</comment>
<dbReference type="Gene3D" id="3.40.50.20">
    <property type="match status" value="2"/>
</dbReference>
<dbReference type="EMBL" id="JRKL02003405">
    <property type="protein sequence ID" value="KAF3955368.1"/>
    <property type="molecule type" value="Genomic_DNA"/>
</dbReference>
<dbReference type="FunFam" id="3.40.50.20:FF:000003">
    <property type="entry name" value="Carbamoyl-phosphate synthase large chain"/>
    <property type="match status" value="1"/>
</dbReference>
<dbReference type="SUPFAM" id="SSF52440">
    <property type="entry name" value="PreATP-grasp domain"/>
    <property type="match status" value="2"/>
</dbReference>
<keyword evidence="9" id="KW-0677">Repeat</keyword>
<protein>
    <recommendedName>
        <fullName evidence="21">Carbamoyl phosphate synthase arginine-specific large chain, chloroplastic</fullName>
        <ecNumber evidence="16">6.3.4.16</ecNumber>
        <ecNumber evidence="4">6.3.5.5</ecNumber>
    </recommendedName>
    <alternativeName>
        <fullName evidence="18">Ammonium-dependent carbamoyl phosphate synthetase</fullName>
    </alternativeName>
    <alternativeName>
        <fullName evidence="17">Arginine-specific carbamoyl phosphate synthetase, ammonia chain</fullName>
    </alternativeName>
    <alternativeName>
        <fullName evidence="19">Glutamine-dependent carbamoyl phosphate synthetase</fullName>
    </alternativeName>
</protein>
<dbReference type="Proteomes" id="UP000737018">
    <property type="component" value="Unassembled WGS sequence"/>
</dbReference>
<comment type="caution">
    <text evidence="25">The sequence shown here is derived from an EMBL/GenBank/DDBJ whole genome shotgun (WGS) entry which is preliminary data.</text>
</comment>
<keyword evidence="8" id="KW-0479">Metal-binding</keyword>
<feature type="domain" description="MGS-like" evidence="24">
    <location>
        <begin position="1035"/>
        <end position="1176"/>
    </location>
</feature>
<feature type="domain" description="ATP-grasp" evidence="23">
    <location>
        <begin position="775"/>
        <end position="968"/>
    </location>
</feature>
<evidence type="ECO:0000256" key="11">
    <source>
        <dbReference type="ARBA" id="ARBA00022840"/>
    </source>
</evidence>
<dbReference type="GO" id="GO:0006541">
    <property type="term" value="P:glutamine metabolic process"/>
    <property type="evidence" value="ECO:0007669"/>
    <property type="project" value="TreeGrafter"/>
</dbReference>
<evidence type="ECO:0000259" key="23">
    <source>
        <dbReference type="PROSITE" id="PS50975"/>
    </source>
</evidence>
<evidence type="ECO:0000256" key="15">
    <source>
        <dbReference type="ARBA" id="ARBA00044031"/>
    </source>
</evidence>
<evidence type="ECO:0000256" key="1">
    <source>
        <dbReference type="ARBA" id="ARBA00001936"/>
    </source>
</evidence>
<dbReference type="EC" id="6.3.5.5" evidence="4"/>
<dbReference type="FunFam" id="3.30.1490.20:FF:000001">
    <property type="entry name" value="Carbamoyl-phosphate synthase large chain"/>
    <property type="match status" value="1"/>
</dbReference>
<dbReference type="Pfam" id="PF02787">
    <property type="entry name" value="CPSase_L_D3"/>
    <property type="match status" value="1"/>
</dbReference>
<dbReference type="CDD" id="cd01424">
    <property type="entry name" value="MGS_CPS_II"/>
    <property type="match status" value="1"/>
</dbReference>
<dbReference type="NCBIfam" id="NF009455">
    <property type="entry name" value="PRK12815.1"/>
    <property type="match status" value="1"/>
</dbReference>
<evidence type="ECO:0000256" key="4">
    <source>
        <dbReference type="ARBA" id="ARBA00012738"/>
    </source>
</evidence>
<dbReference type="InterPro" id="IPR036914">
    <property type="entry name" value="MGS-like_dom_sf"/>
</dbReference>
<dbReference type="InterPro" id="IPR011761">
    <property type="entry name" value="ATP-grasp"/>
</dbReference>
<dbReference type="SUPFAM" id="SSF52335">
    <property type="entry name" value="Methylglyoxal synthase-like"/>
    <property type="match status" value="1"/>
</dbReference>
<evidence type="ECO:0000256" key="18">
    <source>
        <dbReference type="ARBA" id="ARBA00044318"/>
    </source>
</evidence>
<dbReference type="InterPro" id="IPR033937">
    <property type="entry name" value="MGS_CPS_CarB"/>
</dbReference>
<evidence type="ECO:0000259" key="24">
    <source>
        <dbReference type="PROSITE" id="PS51855"/>
    </source>
</evidence>
<dbReference type="Gene3D" id="3.40.50.1380">
    <property type="entry name" value="Methylglyoxal synthase-like domain"/>
    <property type="match status" value="1"/>
</dbReference>
<dbReference type="PROSITE" id="PS51855">
    <property type="entry name" value="MGS"/>
    <property type="match status" value="1"/>
</dbReference>
<dbReference type="GO" id="GO:0004087">
    <property type="term" value="F:carbamoyl-phosphate synthase (ammonia) activity"/>
    <property type="evidence" value="ECO:0007669"/>
    <property type="project" value="UniProtKB-EC"/>
</dbReference>
<dbReference type="SUPFAM" id="SSF48108">
    <property type="entry name" value="Carbamoyl phosphate synthetase, large subunit connection domain"/>
    <property type="match status" value="1"/>
</dbReference>
<dbReference type="HAMAP" id="MF_01210_A">
    <property type="entry name" value="CPSase_L_chain_A"/>
    <property type="match status" value="1"/>
</dbReference>
<dbReference type="HAMAP" id="MF_01210_B">
    <property type="entry name" value="CPSase_L_chain_B"/>
    <property type="match status" value="1"/>
</dbReference>
<dbReference type="InterPro" id="IPR005479">
    <property type="entry name" value="CPAse_ATP-bd"/>
</dbReference>
<dbReference type="SMART" id="SM00851">
    <property type="entry name" value="MGS"/>
    <property type="match status" value="1"/>
</dbReference>
<organism evidence="25 26">
    <name type="scientific">Castanea mollissima</name>
    <name type="common">Chinese chestnut</name>
    <dbReference type="NCBI Taxonomy" id="60419"/>
    <lineage>
        <taxon>Eukaryota</taxon>
        <taxon>Viridiplantae</taxon>
        <taxon>Streptophyta</taxon>
        <taxon>Embryophyta</taxon>
        <taxon>Tracheophyta</taxon>
        <taxon>Spermatophyta</taxon>
        <taxon>Magnoliopsida</taxon>
        <taxon>eudicotyledons</taxon>
        <taxon>Gunneridae</taxon>
        <taxon>Pentapetalae</taxon>
        <taxon>rosids</taxon>
        <taxon>fabids</taxon>
        <taxon>Fagales</taxon>
        <taxon>Fagaceae</taxon>
        <taxon>Castanea</taxon>
    </lineage>
</organism>
<evidence type="ECO:0000256" key="14">
    <source>
        <dbReference type="ARBA" id="ARBA00023211"/>
    </source>
</evidence>
<dbReference type="GO" id="GO:0046872">
    <property type="term" value="F:metal ion binding"/>
    <property type="evidence" value="ECO:0007669"/>
    <property type="project" value="UniProtKB-KW"/>
</dbReference>
<comment type="pathway">
    <text evidence="2">Amino-acid biosynthesis; L-arginine biosynthesis; carbamoyl phosphate from bicarbonate: step 1/1.</text>
</comment>
<dbReference type="PROSITE" id="PS00867">
    <property type="entry name" value="CPSASE_2"/>
    <property type="match status" value="2"/>
</dbReference>
<dbReference type="UniPathway" id="UPA00070">
    <property type="reaction ID" value="UER00115"/>
</dbReference>
<evidence type="ECO:0000256" key="21">
    <source>
        <dbReference type="ARBA" id="ARBA00074190"/>
    </source>
</evidence>
<evidence type="ECO:0000256" key="17">
    <source>
        <dbReference type="ARBA" id="ARBA00044249"/>
    </source>
</evidence>
<evidence type="ECO:0000256" key="19">
    <source>
        <dbReference type="ARBA" id="ARBA00044334"/>
    </source>
</evidence>
<evidence type="ECO:0000256" key="3">
    <source>
        <dbReference type="ARBA" id="ARBA00009799"/>
    </source>
</evidence>
<dbReference type="NCBIfam" id="NF003671">
    <property type="entry name" value="PRK05294.1"/>
    <property type="match status" value="1"/>
</dbReference>
<feature type="domain" description="ATP-grasp" evidence="23">
    <location>
        <begin position="217"/>
        <end position="413"/>
    </location>
</feature>
<evidence type="ECO:0000256" key="2">
    <source>
        <dbReference type="ARBA" id="ARBA00005077"/>
    </source>
</evidence>
<dbReference type="Pfam" id="PF02786">
    <property type="entry name" value="CPSase_L_D2"/>
    <property type="match status" value="2"/>
</dbReference>
<evidence type="ECO:0000256" key="16">
    <source>
        <dbReference type="ARBA" id="ARBA00044063"/>
    </source>
</evidence>
<dbReference type="FunFam" id="3.30.470.20:FF:000007">
    <property type="entry name" value="Carbamoyl-phosphate synthase large chain"/>
    <property type="match status" value="1"/>
</dbReference>
<dbReference type="InterPro" id="IPR058047">
    <property type="entry name" value="CPSase_preATP-grasp"/>
</dbReference>
<dbReference type="OrthoDB" id="434at2759"/>
<reference evidence="25" key="1">
    <citation type="submission" date="2020-03" db="EMBL/GenBank/DDBJ databases">
        <title>Castanea mollissima Vanexum genome sequencing.</title>
        <authorList>
            <person name="Staton M."/>
        </authorList>
    </citation>
    <scope>NUCLEOTIDE SEQUENCE</scope>
    <source>
        <tissue evidence="25">Leaf</tissue>
    </source>
</reference>
<dbReference type="PANTHER" id="PTHR11405">
    <property type="entry name" value="CARBAMOYLTRANSFERASE FAMILY MEMBER"/>
    <property type="match status" value="1"/>
</dbReference>
<dbReference type="InterPro" id="IPR013815">
    <property type="entry name" value="ATP_grasp_subdomain_1"/>
</dbReference>
<evidence type="ECO:0000256" key="10">
    <source>
        <dbReference type="ARBA" id="ARBA00022741"/>
    </source>
</evidence>
<comment type="cofactor">
    <cofactor evidence="1">
        <name>Mn(2+)</name>
        <dbReference type="ChEBI" id="CHEBI:29035"/>
    </cofactor>
</comment>